<name>A0AA39VLP5_ACESA</name>
<protein>
    <submittedName>
        <fullName evidence="2">Uncharacterized protein</fullName>
    </submittedName>
</protein>
<accession>A0AA39VLP5</accession>
<reference evidence="2" key="2">
    <citation type="submission" date="2023-06" db="EMBL/GenBank/DDBJ databases">
        <authorList>
            <person name="Swenson N.G."/>
            <person name="Wegrzyn J.L."/>
            <person name="Mcevoy S.L."/>
        </authorList>
    </citation>
    <scope>NUCLEOTIDE SEQUENCE</scope>
    <source>
        <strain evidence="2">NS2018</strain>
        <tissue evidence="2">Leaf</tissue>
    </source>
</reference>
<proteinExistence type="predicted"/>
<evidence type="ECO:0000313" key="3">
    <source>
        <dbReference type="Proteomes" id="UP001168877"/>
    </source>
</evidence>
<evidence type="ECO:0000313" key="2">
    <source>
        <dbReference type="EMBL" id="KAK0590559.1"/>
    </source>
</evidence>
<dbReference type="EMBL" id="JAUESC010000381">
    <property type="protein sequence ID" value="KAK0590559.1"/>
    <property type="molecule type" value="Genomic_DNA"/>
</dbReference>
<dbReference type="InterPro" id="IPR011989">
    <property type="entry name" value="ARM-like"/>
</dbReference>
<dbReference type="AlphaFoldDB" id="A0AA39VLP5"/>
<organism evidence="2 3">
    <name type="scientific">Acer saccharum</name>
    <name type="common">Sugar maple</name>
    <dbReference type="NCBI Taxonomy" id="4024"/>
    <lineage>
        <taxon>Eukaryota</taxon>
        <taxon>Viridiplantae</taxon>
        <taxon>Streptophyta</taxon>
        <taxon>Embryophyta</taxon>
        <taxon>Tracheophyta</taxon>
        <taxon>Spermatophyta</taxon>
        <taxon>Magnoliopsida</taxon>
        <taxon>eudicotyledons</taxon>
        <taxon>Gunneridae</taxon>
        <taxon>Pentapetalae</taxon>
        <taxon>rosids</taxon>
        <taxon>malvids</taxon>
        <taxon>Sapindales</taxon>
        <taxon>Sapindaceae</taxon>
        <taxon>Hippocastanoideae</taxon>
        <taxon>Acereae</taxon>
        <taxon>Acer</taxon>
    </lineage>
</organism>
<evidence type="ECO:0000256" key="1">
    <source>
        <dbReference type="SAM" id="Phobius"/>
    </source>
</evidence>
<reference evidence="2" key="1">
    <citation type="journal article" date="2022" name="Plant J.">
        <title>Strategies of tolerance reflected in two North American maple genomes.</title>
        <authorList>
            <person name="McEvoy S.L."/>
            <person name="Sezen U.U."/>
            <person name="Trouern-Trend A."/>
            <person name="McMahon S.M."/>
            <person name="Schaberg P.G."/>
            <person name="Yang J."/>
            <person name="Wegrzyn J.L."/>
            <person name="Swenson N.G."/>
        </authorList>
    </citation>
    <scope>NUCLEOTIDE SEQUENCE</scope>
    <source>
        <strain evidence="2">NS2018</strain>
    </source>
</reference>
<gene>
    <name evidence="2" type="ORF">LWI29_028839</name>
</gene>
<keyword evidence="1" id="KW-0472">Membrane</keyword>
<keyword evidence="1" id="KW-1133">Transmembrane helix</keyword>
<keyword evidence="3" id="KW-1185">Reference proteome</keyword>
<comment type="caution">
    <text evidence="2">The sequence shown here is derived from an EMBL/GenBank/DDBJ whole genome shotgun (WGS) entry which is preliminary data.</text>
</comment>
<dbReference type="Gene3D" id="1.25.10.10">
    <property type="entry name" value="Leucine-rich Repeat Variant"/>
    <property type="match status" value="1"/>
</dbReference>
<feature type="transmembrane region" description="Helical" evidence="1">
    <location>
        <begin position="94"/>
        <end position="112"/>
    </location>
</feature>
<dbReference type="Proteomes" id="UP001168877">
    <property type="component" value="Unassembled WGS sequence"/>
</dbReference>
<keyword evidence="1" id="KW-0812">Transmembrane</keyword>
<sequence>MISVADEPINPHLLQPSPKNGVDPITYDLGNGVNFGDGFVEVKLSASGGEAWKDREAAVLALGAIAEGCISVLYPHLCEEIDLQNNNQLLRTKVVMIISFLLVCACVAVFIVKLV</sequence>